<dbReference type="eggNOG" id="ENOG502QVVR">
    <property type="taxonomic scope" value="Eukaryota"/>
</dbReference>
<dbReference type="InterPro" id="IPR052986">
    <property type="entry name" value="VLIG_GTPase"/>
</dbReference>
<proteinExistence type="inferred from homology"/>
<evidence type="ECO:0000259" key="3">
    <source>
        <dbReference type="PROSITE" id="PS51717"/>
    </source>
</evidence>
<dbReference type="GeneTree" id="ENSGT00940000154390"/>
<reference evidence="4" key="3">
    <citation type="submission" date="2025-09" db="UniProtKB">
        <authorList>
            <consortium name="Ensembl"/>
        </authorList>
    </citation>
    <scope>IDENTIFICATION</scope>
</reference>
<dbReference type="Pfam" id="PF25683">
    <property type="entry name" value="URGCP_GTPase"/>
    <property type="match status" value="1"/>
</dbReference>
<dbReference type="HOGENOM" id="CLU_002276_3_0_1"/>
<dbReference type="InterPro" id="IPR058641">
    <property type="entry name" value="GVIN1_dom"/>
</dbReference>
<dbReference type="InterPro" id="IPR030383">
    <property type="entry name" value="G_VLIG_dom"/>
</dbReference>
<evidence type="ECO:0000256" key="1">
    <source>
        <dbReference type="ARBA" id="ARBA00006828"/>
    </source>
</evidence>
<dbReference type="Pfam" id="PF25496">
    <property type="entry name" value="URGCP"/>
    <property type="match status" value="1"/>
</dbReference>
<dbReference type="Proteomes" id="UP000008672">
    <property type="component" value="Unassembled WGS sequence"/>
</dbReference>
<keyword evidence="2" id="KW-0175">Coiled coil</keyword>
<protein>
    <recommendedName>
        <fullName evidence="3">VLIG-type G domain-containing protein</fullName>
    </recommendedName>
</protein>
<dbReference type="PANTHER" id="PTHR14819">
    <property type="entry name" value="GTP-BINDING"/>
    <property type="match status" value="1"/>
</dbReference>
<dbReference type="InParanoid" id="H3A1W4"/>
<dbReference type="STRING" id="7897.ENSLACP00000003635"/>
<dbReference type="Pfam" id="PF25974">
    <property type="entry name" value="URGCP_9th"/>
    <property type="match status" value="1"/>
</dbReference>
<organism evidence="4 5">
    <name type="scientific">Latimeria chalumnae</name>
    <name type="common">Coelacanth</name>
    <dbReference type="NCBI Taxonomy" id="7897"/>
    <lineage>
        <taxon>Eukaryota</taxon>
        <taxon>Metazoa</taxon>
        <taxon>Chordata</taxon>
        <taxon>Craniata</taxon>
        <taxon>Vertebrata</taxon>
        <taxon>Euteleostomi</taxon>
        <taxon>Coelacanthiformes</taxon>
        <taxon>Coelacanthidae</taxon>
        <taxon>Latimeria</taxon>
    </lineage>
</organism>
<feature type="domain" description="VLIG-type G" evidence="3">
    <location>
        <begin position="415"/>
        <end position="655"/>
    </location>
</feature>
<evidence type="ECO:0000313" key="5">
    <source>
        <dbReference type="Proteomes" id="UP000008672"/>
    </source>
</evidence>
<accession>H3A1W4</accession>
<dbReference type="EMBL" id="AFYH01192299">
    <property type="status" value="NOT_ANNOTATED_CDS"/>
    <property type="molecule type" value="Genomic_DNA"/>
</dbReference>
<name>H3A1W4_LATCH</name>
<reference evidence="4" key="2">
    <citation type="submission" date="2025-08" db="UniProtKB">
        <authorList>
            <consortium name="Ensembl"/>
        </authorList>
    </citation>
    <scope>IDENTIFICATION</scope>
</reference>
<reference evidence="5" key="1">
    <citation type="submission" date="2011-08" db="EMBL/GenBank/DDBJ databases">
        <title>The draft genome of Latimeria chalumnae.</title>
        <authorList>
            <person name="Di Palma F."/>
            <person name="Alfoldi J."/>
            <person name="Johnson J."/>
            <person name="Berlin A."/>
            <person name="Gnerre S."/>
            <person name="Jaffe D."/>
            <person name="MacCallum I."/>
            <person name="Young S."/>
            <person name="Walker B.J."/>
            <person name="Lander E."/>
            <person name="Lindblad-Toh K."/>
        </authorList>
    </citation>
    <scope>NUCLEOTIDE SEQUENCE [LARGE SCALE GENOMIC DNA]</scope>
    <source>
        <strain evidence="5">Wild caught</strain>
    </source>
</reference>
<evidence type="ECO:0000256" key="2">
    <source>
        <dbReference type="SAM" id="Coils"/>
    </source>
</evidence>
<dbReference type="FunCoup" id="H3A1W4">
    <property type="interactions" value="9"/>
</dbReference>
<evidence type="ECO:0000313" key="4">
    <source>
        <dbReference type="Ensembl" id="ENSLACP00000003635.1"/>
    </source>
</evidence>
<comment type="similarity">
    <text evidence="1">Belongs to the TRAFAC class dynamin-like GTPase superfamily. Very large inducible GTPase (VLIG) family.</text>
</comment>
<dbReference type="SUPFAM" id="SSF52540">
    <property type="entry name" value="P-loop containing nucleoside triphosphate hydrolases"/>
    <property type="match status" value="1"/>
</dbReference>
<dbReference type="InterPro" id="IPR057365">
    <property type="entry name" value="URGCP"/>
</dbReference>
<keyword evidence="5" id="KW-1185">Reference proteome</keyword>
<dbReference type="OMA" id="NQEQFAH"/>
<dbReference type="GO" id="GO:0005525">
    <property type="term" value="F:GTP binding"/>
    <property type="evidence" value="ECO:0007669"/>
    <property type="project" value="InterPro"/>
</dbReference>
<dbReference type="Ensembl" id="ENSLACT00000003668.1">
    <property type="protein sequence ID" value="ENSLACP00000003635.1"/>
    <property type="gene ID" value="ENSLACG00000003238.1"/>
</dbReference>
<dbReference type="PROSITE" id="PS51717">
    <property type="entry name" value="G_VLIG"/>
    <property type="match status" value="1"/>
</dbReference>
<dbReference type="Gene3D" id="3.40.50.300">
    <property type="entry name" value="P-loop containing nucleotide triphosphate hydrolases"/>
    <property type="match status" value="1"/>
</dbReference>
<sequence>TISFVRLGNCKLSKSKILNEVFSNRQQQQNFFMHRNMQSGDIPRTISNGLVEICWYHPCGNTNLDVFPEPLAIINLRGDSSSYLTQFEFLKTISIAVFIFVDSIDKNQFKLMSSIENSNQQETLGYVKKLATCLKLDGKHFIAKTGQISKADFVQRIQGTIKDILASSSSGISVEEMAVEAKELEINVDECDGHCLNAKKIAKDITSKIQDVAEYKERVFPLQGDLLKELAHLEKETHRLKKQGTENAELKTEILKKREKQNQYRPPLSTKSFINAIQDVPSEQRHYFLKWMKLYLDMKTRHTLSDLREEYKRCGQNSSGDCKKYVQLDQKIVKSSLGLEHFMREIGQIYEVESFLVDERKLNKNQKQYDSLPNVAAELILEGYPIELIDGDVSHVPIRWVTEVLIALKFKMRNNSRIQVITVLGVQSTGKSTLLNTMFGLQFAVSSGRCTRGAFMLLIKVKEDLREKLGCDFLLVIDTEGLKSPELSKLEGSYEHDNELATLVVGLSNITLVNMSMENSTEMKDILQIAVHAFLRMKKIGKKPNCQFLHQNVADAHDQNIRDRNLFLEELDKMTKAAAKMEKQSTRSRFSDVMEYNAEKDNSYISGLWNGVPPMAPVNIGYSENVYELKKDVIETLKQKKHKSMDILDFVKWIQSLWNAVKYENFVFNFRNSLVADAYHQLCSKYSSWESSFRRNIHIWLLEAETKILNHSFDELPTLSNNLATKVQNKLQSEENSLLTQLKSYFDSKVENVHLVEKYRGGFIRSASLLKTELQQHAFNKIRDAMSIRKGTENYDKIQAQYTKKIEKEVMHLLEECRKSRSQLDSQQLKENFEKMWRETLLELSFSKIQTHVIKDKVIMQLKQNLQNKRLAGVVNLDCCGKNSFNVKEDYVEIQQNKKNWKRNISEGLESQTDSLIQACNKFIIEKANTPNLDYDDTYTRELLQKIDEKLKQLEFQNLCTTPLYECDLKLHICGLAAWAFQRMHDKFIQDHDPLQRLEKKKIFTFQHFLHCWTMFTNILGWKSMKTFTIVKITSTTTVKYFQFILLKELLEEGMFKNYLQYIRNYEKYVKDWIFKKLVNHYTKKVKLMDVEKNCLSKIMQKVKPAVQSAKELTGTGDVSKFFYTFFDILKKDIVPPKESLGMILFQHQENIGQFAGDILYYIAEMEKDLLSQFEKNKLLNLPIKPQDELFKKVFGCGKQCPFCKVPCEAGGAGHTEYWAEIHRSGGLGLSRYEISQQLLTEICSTSVNSEAQFKNTDTKYNYYPYKDYRDYYPDWKIAGDSSIQASDYWKYVFAKYNENFAKAYNALKADIPEDWNNITQEKALESLKTTFNM</sequence>
<dbReference type="InterPro" id="IPR027417">
    <property type="entry name" value="P-loop_NTPase"/>
</dbReference>
<dbReference type="PANTHER" id="PTHR14819:SF9">
    <property type="entry name" value="UP-REGULATOR OF CELL PROLIFERATION-LIKE"/>
    <property type="match status" value="1"/>
</dbReference>
<feature type="coiled-coil region" evidence="2">
    <location>
        <begin position="223"/>
        <end position="253"/>
    </location>
</feature>